<gene>
    <name evidence="2" type="ORF">C7C56_026590</name>
</gene>
<dbReference type="PANTHER" id="PTHR38834:SF3">
    <property type="entry name" value="SOLUTE-BINDING PROTEIN FAMILY 3_N-TERMINAL DOMAIN-CONTAINING PROTEIN"/>
    <property type="match status" value="1"/>
</dbReference>
<dbReference type="SUPFAM" id="SSF53850">
    <property type="entry name" value="Periplasmic binding protein-like II"/>
    <property type="match status" value="1"/>
</dbReference>
<evidence type="ECO:0008006" key="4">
    <source>
        <dbReference type="Google" id="ProtNLM"/>
    </source>
</evidence>
<sequence>MLKFLFALLMLAPAMCAAHVSAYAPSEAPYQYIDAQNRPAGFAVDVVRLVFAQAGSTGSIDILPWPRIQQMQMTQPNHLIFTVYRNAETEASYQWVGQIVPFKIFVYRLRTRTDIRADTLQELAKYKIGVVNDGSRFVYFRQKGLYPNIDAAANDELNIRKFFAGRIDVLPEDPTMLAHAAKRYGFDPRQAVKMFELTEMAGEGQLAFTLNTPRATVRKFAAALEKVKASKAYRDLLTAYGL</sequence>
<accession>A0A2U2HA20</accession>
<dbReference type="RefSeq" id="WP_106760352.1">
    <property type="nucleotide sequence ID" value="NZ_PXWF02000337.1"/>
</dbReference>
<reference evidence="2 3" key="1">
    <citation type="submission" date="2018-04" db="EMBL/GenBank/DDBJ databases">
        <title>Massilia violaceinigra sp. nov., a novel purple-pigmented bacterium isolated from Tianshan glacier, Xinjiang, China.</title>
        <authorList>
            <person name="Wang H."/>
        </authorList>
    </citation>
    <scope>NUCLEOTIDE SEQUENCE [LARGE SCALE GENOMIC DNA]</scope>
    <source>
        <strain evidence="2 3">B448-2</strain>
    </source>
</reference>
<dbReference type="OrthoDB" id="8594082at2"/>
<dbReference type="Gene3D" id="3.40.190.10">
    <property type="entry name" value="Periplasmic binding protein-like II"/>
    <property type="match status" value="2"/>
</dbReference>
<keyword evidence="3" id="KW-1185">Reference proteome</keyword>
<dbReference type="AlphaFoldDB" id="A0A2U2HA20"/>
<evidence type="ECO:0000313" key="2">
    <source>
        <dbReference type="EMBL" id="PWF39532.1"/>
    </source>
</evidence>
<evidence type="ECO:0000256" key="1">
    <source>
        <dbReference type="SAM" id="SignalP"/>
    </source>
</evidence>
<organism evidence="2 3">
    <name type="scientific">Massilia glaciei</name>
    <dbReference type="NCBI Taxonomy" id="1524097"/>
    <lineage>
        <taxon>Bacteria</taxon>
        <taxon>Pseudomonadati</taxon>
        <taxon>Pseudomonadota</taxon>
        <taxon>Betaproteobacteria</taxon>
        <taxon>Burkholderiales</taxon>
        <taxon>Oxalobacteraceae</taxon>
        <taxon>Telluria group</taxon>
        <taxon>Massilia</taxon>
    </lineage>
</organism>
<proteinExistence type="predicted"/>
<feature type="signal peptide" evidence="1">
    <location>
        <begin position="1"/>
        <end position="17"/>
    </location>
</feature>
<feature type="chain" id="PRO_5015663486" description="Solute-binding protein family 3/N-terminal domain-containing protein" evidence="1">
    <location>
        <begin position="18"/>
        <end position="242"/>
    </location>
</feature>
<dbReference type="Proteomes" id="UP000241421">
    <property type="component" value="Unassembled WGS sequence"/>
</dbReference>
<name>A0A2U2HA20_9BURK</name>
<evidence type="ECO:0000313" key="3">
    <source>
        <dbReference type="Proteomes" id="UP000241421"/>
    </source>
</evidence>
<comment type="caution">
    <text evidence="2">The sequence shown here is derived from an EMBL/GenBank/DDBJ whole genome shotgun (WGS) entry which is preliminary data.</text>
</comment>
<dbReference type="PANTHER" id="PTHR38834">
    <property type="entry name" value="PERIPLASMIC SUBSTRATE BINDING PROTEIN FAMILY 3"/>
    <property type="match status" value="1"/>
</dbReference>
<keyword evidence="1" id="KW-0732">Signal</keyword>
<protein>
    <recommendedName>
        <fullName evidence="4">Solute-binding protein family 3/N-terminal domain-containing protein</fullName>
    </recommendedName>
</protein>
<dbReference type="EMBL" id="PXWF02000337">
    <property type="protein sequence ID" value="PWF39532.1"/>
    <property type="molecule type" value="Genomic_DNA"/>
</dbReference>